<dbReference type="Proteomes" id="UP001458880">
    <property type="component" value="Unassembled WGS sequence"/>
</dbReference>
<dbReference type="PANTHER" id="PTHR11276:SF42">
    <property type="entry name" value="DNA POLYMERASE BETA"/>
    <property type="match status" value="1"/>
</dbReference>
<comment type="catalytic activity">
    <reaction evidence="19">
        <text>a 5'-end 2'-deoxyribose-2'-deoxyribonucleotide-DNA = (2E,4S)-4-hydroxypenten-2-al-5-phosphate + a 5'-end 5'-phospho-2'-deoxyribonucleoside-DNA + H(+)</text>
        <dbReference type="Rhea" id="RHEA:76255"/>
        <dbReference type="Rhea" id="RHEA-COMP:13180"/>
        <dbReference type="Rhea" id="RHEA-COMP:18657"/>
        <dbReference type="ChEBI" id="CHEBI:15378"/>
        <dbReference type="ChEBI" id="CHEBI:136412"/>
        <dbReference type="ChEBI" id="CHEBI:195194"/>
        <dbReference type="ChEBI" id="CHEBI:195195"/>
    </reaction>
</comment>
<keyword evidence="8" id="KW-0479">Metal-binding</keyword>
<evidence type="ECO:0000256" key="14">
    <source>
        <dbReference type="ARBA" id="ARBA00023125"/>
    </source>
</evidence>
<feature type="active site" description="Nucleophile; Schiff-base intermediate with DNA; for 5'-dRP lyase activity" evidence="22">
    <location>
        <position position="73"/>
    </location>
</feature>
<dbReference type="AlphaFoldDB" id="A0AAW1N4B2"/>
<evidence type="ECO:0000256" key="18">
    <source>
        <dbReference type="ARBA" id="ARBA00044632"/>
    </source>
</evidence>
<dbReference type="EC" id="2.7.7.7" evidence="23"/>
<dbReference type="Gene3D" id="1.10.150.110">
    <property type="entry name" value="DNA polymerase beta, N-terminal domain-like"/>
    <property type="match status" value="1"/>
</dbReference>
<evidence type="ECO:0000256" key="13">
    <source>
        <dbReference type="ARBA" id="ARBA00023053"/>
    </source>
</evidence>
<dbReference type="InterPro" id="IPR043519">
    <property type="entry name" value="NT_sf"/>
</dbReference>
<dbReference type="SUPFAM" id="SSF81301">
    <property type="entry name" value="Nucleotidyltransferase"/>
    <property type="match status" value="1"/>
</dbReference>
<dbReference type="CDD" id="cd00141">
    <property type="entry name" value="NT_POLXc"/>
    <property type="match status" value="1"/>
</dbReference>
<comment type="catalytic activity">
    <reaction evidence="18">
        <text>2'-deoxyribonucleotide-(2'-deoxyribose 5'-phosphate)-2'-deoxyribonucleotide-DNA = a 3'-end 2'-deoxyribonucleotide-(2,3-dehydro-2,3-deoxyribose 5'-phosphate)-DNA + a 5'-end 5'-phospho-2'-deoxyribonucleoside-DNA + H(+)</text>
        <dbReference type="Rhea" id="RHEA:66592"/>
        <dbReference type="Rhea" id="RHEA-COMP:13180"/>
        <dbReference type="Rhea" id="RHEA-COMP:16897"/>
        <dbReference type="Rhea" id="RHEA-COMP:17067"/>
        <dbReference type="ChEBI" id="CHEBI:15378"/>
        <dbReference type="ChEBI" id="CHEBI:136412"/>
        <dbReference type="ChEBI" id="CHEBI:157695"/>
        <dbReference type="ChEBI" id="CHEBI:167181"/>
        <dbReference type="EC" id="4.2.99.18"/>
    </reaction>
</comment>
<dbReference type="Pfam" id="PF14716">
    <property type="entry name" value="HHH_8"/>
    <property type="match status" value="1"/>
</dbReference>
<reference evidence="26 27" key="1">
    <citation type="journal article" date="2024" name="BMC Genomics">
        <title>De novo assembly and annotation of Popillia japonica's genome with initial clues to its potential as an invasive pest.</title>
        <authorList>
            <person name="Cucini C."/>
            <person name="Boschi S."/>
            <person name="Funari R."/>
            <person name="Cardaioli E."/>
            <person name="Iannotti N."/>
            <person name="Marturano G."/>
            <person name="Paoli F."/>
            <person name="Bruttini M."/>
            <person name="Carapelli A."/>
            <person name="Frati F."/>
            <person name="Nardi F."/>
        </authorList>
    </citation>
    <scope>NUCLEOTIDE SEQUENCE [LARGE SCALE GENOMIC DNA]</scope>
    <source>
        <strain evidence="26">DMR45628</strain>
    </source>
</reference>
<comment type="subcellular location">
    <subcellularLocation>
        <location evidence="3">Cytoplasm</location>
    </subcellularLocation>
    <subcellularLocation>
        <location evidence="2 23">Nucleus</location>
    </subcellularLocation>
</comment>
<dbReference type="Gene3D" id="3.30.460.10">
    <property type="entry name" value="Beta Polymerase, domain 2"/>
    <property type="match status" value="1"/>
</dbReference>
<evidence type="ECO:0000256" key="8">
    <source>
        <dbReference type="ARBA" id="ARBA00022723"/>
    </source>
</evidence>
<dbReference type="InterPro" id="IPR002008">
    <property type="entry name" value="DNA_pol_X_beta-like"/>
</dbReference>
<feature type="domain" description="Helix-hairpin-helix DNA-binding motif class 1" evidence="24">
    <location>
        <begin position="99"/>
        <end position="118"/>
    </location>
</feature>
<keyword evidence="9 23" id="KW-0227">DNA damage</keyword>
<evidence type="ECO:0000256" key="22">
    <source>
        <dbReference type="PIRSR" id="PIRSR622312-50"/>
    </source>
</evidence>
<dbReference type="GO" id="GO:0006284">
    <property type="term" value="P:base-excision repair"/>
    <property type="evidence" value="ECO:0007669"/>
    <property type="project" value="TreeGrafter"/>
</dbReference>
<evidence type="ECO:0000256" key="6">
    <source>
        <dbReference type="ARBA" id="ARBA00022634"/>
    </source>
</evidence>
<evidence type="ECO:0000259" key="25">
    <source>
        <dbReference type="SMART" id="SM00483"/>
    </source>
</evidence>
<evidence type="ECO:0000256" key="11">
    <source>
        <dbReference type="ARBA" id="ARBA00022843"/>
    </source>
</evidence>
<keyword evidence="15 23" id="KW-0234">DNA repair</keyword>
<keyword evidence="5" id="KW-0963">Cytoplasm</keyword>
<sequence length="232" mass="26441">MSKRKKPSEDNPNSDFCEFLIELAEYEKNINRNMFKHKAYQKAANILAAYPTRIKSGKEARKLDGIGEKIAKKIDEYLETGKLRKLENIHHDKKANIINLLTQVSGIGPAKAQSLADMGIESIEDLRKHTDKLTHHQNVGLKYFDDFQIKIPRGEIEKIEETIKNELCKLDPDYQITICGSYRREKSESGDIDVLITHPKYHSSGTHAKHNDRLKRIVATLEKSGSPSTTID</sequence>
<evidence type="ECO:0000313" key="27">
    <source>
        <dbReference type="Proteomes" id="UP001458880"/>
    </source>
</evidence>
<comment type="function">
    <text evidence="23">DNA polymerase that functions in several pathways of DNA repair. Involved in base excision repair (BER) responsible for repair of lesions that give rise to abasic (AP) sites in DNA. Also contributes to DNA double-strand break repair by non-homologous end joining and homologous recombination. Has both template-dependent and template-independent (terminal transferase) DNA polymerase activities. Has also a 5'-deoxyribose-5-phosphate lyase (dRP lyase) activity.</text>
</comment>
<gene>
    <name evidence="26" type="ORF">QE152_g972</name>
</gene>
<evidence type="ECO:0000313" key="26">
    <source>
        <dbReference type="EMBL" id="KAK9754824.1"/>
    </source>
</evidence>
<dbReference type="InterPro" id="IPR022312">
    <property type="entry name" value="DNA_pol_X"/>
</dbReference>
<dbReference type="FunFam" id="1.10.150.110:FF:000005">
    <property type="entry name" value="DNA polymerase POL4"/>
    <property type="match status" value="1"/>
</dbReference>
<dbReference type="InterPro" id="IPR002054">
    <property type="entry name" value="DNA-dir_DNA_pol_X"/>
</dbReference>
<dbReference type="EMBL" id="JASPKY010000005">
    <property type="protein sequence ID" value="KAK9754824.1"/>
    <property type="molecule type" value="Genomic_DNA"/>
</dbReference>
<evidence type="ECO:0000256" key="3">
    <source>
        <dbReference type="ARBA" id="ARBA00004496"/>
    </source>
</evidence>
<keyword evidence="4" id="KW-0488">Methylation</keyword>
<dbReference type="Gene3D" id="1.10.150.20">
    <property type="entry name" value="5' to 3' exonuclease, C-terminal subdomain"/>
    <property type="match status" value="1"/>
</dbReference>
<dbReference type="PANTHER" id="PTHR11276">
    <property type="entry name" value="DNA POLYMERASE TYPE-X FAMILY MEMBER"/>
    <property type="match status" value="1"/>
</dbReference>
<accession>A0AAW1N4B2</accession>
<keyword evidence="11" id="KW-0832">Ubl conjugation</keyword>
<dbReference type="GO" id="GO:0003887">
    <property type="term" value="F:DNA-directed DNA polymerase activity"/>
    <property type="evidence" value="ECO:0007669"/>
    <property type="project" value="UniProtKB-UniRule"/>
</dbReference>
<evidence type="ECO:0000256" key="12">
    <source>
        <dbReference type="ARBA" id="ARBA00022932"/>
    </source>
</evidence>
<evidence type="ECO:0000256" key="1">
    <source>
        <dbReference type="ARBA" id="ARBA00001946"/>
    </source>
</evidence>
<dbReference type="InterPro" id="IPR010996">
    <property type="entry name" value="HHH_MUS81"/>
</dbReference>
<keyword evidence="7" id="KW-0235">DNA replication</keyword>
<comment type="caution">
    <text evidence="26">The sequence shown here is derived from an EMBL/GenBank/DDBJ whole genome shotgun (WGS) entry which is preliminary data.</text>
</comment>
<dbReference type="GO" id="GO:0140078">
    <property type="term" value="F:class I DNA-(apurinic or apyrimidinic site) endonuclease activity"/>
    <property type="evidence" value="ECO:0007669"/>
    <property type="project" value="UniProtKB-EC"/>
</dbReference>
<dbReference type="PRINTS" id="PR00870">
    <property type="entry name" value="DNAPOLXBETA"/>
</dbReference>
<keyword evidence="23" id="KW-0548">Nucleotidyltransferase</keyword>
<dbReference type="Pfam" id="PF10391">
    <property type="entry name" value="DNA_pol_lambd_f"/>
    <property type="match status" value="1"/>
</dbReference>
<evidence type="ECO:0000256" key="19">
    <source>
        <dbReference type="ARBA" id="ARBA00044678"/>
    </source>
</evidence>
<feature type="domain" description="Helix-hairpin-helix DNA-binding motif class 1" evidence="24">
    <location>
        <begin position="58"/>
        <end position="77"/>
    </location>
</feature>
<dbReference type="SMART" id="SM00278">
    <property type="entry name" value="HhH1"/>
    <property type="match status" value="2"/>
</dbReference>
<evidence type="ECO:0000256" key="16">
    <source>
        <dbReference type="ARBA" id="ARBA00023239"/>
    </source>
</evidence>
<keyword evidence="13" id="KW-0915">Sodium</keyword>
<comment type="function">
    <text evidence="20">Repair polymerase that plays a key role in base-excision repair. During this process, the damaged base is excised by specific DNA glycosylases, the DNA backbone is nicked at the abasic site by an apurinic/apyrimidic (AP) endonuclease, and POLB removes 5'-deoxyribose-phosphate from the preincised AP site acting as a 5'-deoxyribose-phosphate lyase (5'-dRP lyase); through its DNA polymerase activity, it adds one nucleotide to the 3' end of the arising single-nucleotide gap. Conducts 'gap-filling' DNA synthesis in a stepwise distributive fashion rather than in a processive fashion as for other DNA polymerases. It is also able to cleave sugar-phosphate bonds 3' to an intact AP site, acting as an AP lyase.</text>
</comment>
<protein>
    <recommendedName>
        <fullName evidence="23">DNA polymerase</fullName>
        <ecNumber evidence="23">2.7.7.7</ecNumber>
    </recommendedName>
</protein>
<evidence type="ECO:0000259" key="24">
    <source>
        <dbReference type="SMART" id="SM00278"/>
    </source>
</evidence>
<feature type="domain" description="DNA-directed DNA polymerase X" evidence="25">
    <location>
        <begin position="11"/>
        <end position="232"/>
    </location>
</feature>
<dbReference type="GO" id="GO:0005737">
    <property type="term" value="C:cytoplasm"/>
    <property type="evidence" value="ECO:0007669"/>
    <property type="project" value="UniProtKB-SubCell"/>
</dbReference>
<keyword evidence="6" id="KW-0237">DNA synthesis</keyword>
<dbReference type="InterPro" id="IPR027421">
    <property type="entry name" value="DNA_pol_lamdba_lyase_dom_sf"/>
</dbReference>
<keyword evidence="12 23" id="KW-0239">DNA-directed DNA polymerase</keyword>
<evidence type="ECO:0000256" key="20">
    <source>
        <dbReference type="ARBA" id="ARBA00045548"/>
    </source>
</evidence>
<evidence type="ECO:0000256" key="10">
    <source>
        <dbReference type="ARBA" id="ARBA00022842"/>
    </source>
</evidence>
<evidence type="ECO:0000256" key="5">
    <source>
        <dbReference type="ARBA" id="ARBA00022490"/>
    </source>
</evidence>
<dbReference type="GO" id="GO:0003677">
    <property type="term" value="F:DNA binding"/>
    <property type="evidence" value="ECO:0007669"/>
    <property type="project" value="UniProtKB-UniRule"/>
</dbReference>
<evidence type="ECO:0000256" key="17">
    <source>
        <dbReference type="ARBA" id="ARBA00023242"/>
    </source>
</evidence>
<comment type="cofactor">
    <cofactor evidence="1">
        <name>Mg(2+)</name>
        <dbReference type="ChEBI" id="CHEBI:18420"/>
    </cofactor>
</comment>
<dbReference type="GO" id="GO:0005634">
    <property type="term" value="C:nucleus"/>
    <property type="evidence" value="ECO:0007669"/>
    <property type="project" value="UniProtKB-SubCell"/>
</dbReference>
<evidence type="ECO:0000256" key="4">
    <source>
        <dbReference type="ARBA" id="ARBA00022481"/>
    </source>
</evidence>
<evidence type="ECO:0000256" key="9">
    <source>
        <dbReference type="ARBA" id="ARBA00022763"/>
    </source>
</evidence>
<evidence type="ECO:0000256" key="23">
    <source>
        <dbReference type="RuleBase" id="RU366014"/>
    </source>
</evidence>
<evidence type="ECO:0000256" key="2">
    <source>
        <dbReference type="ARBA" id="ARBA00004123"/>
    </source>
</evidence>
<evidence type="ECO:0000256" key="7">
    <source>
        <dbReference type="ARBA" id="ARBA00022705"/>
    </source>
</evidence>
<keyword evidence="17 23" id="KW-0539">Nucleus</keyword>
<comment type="catalytic activity">
    <reaction evidence="21 23">
        <text>DNA(n) + a 2'-deoxyribonucleoside 5'-triphosphate = DNA(n+1) + diphosphate</text>
        <dbReference type="Rhea" id="RHEA:22508"/>
        <dbReference type="Rhea" id="RHEA-COMP:17339"/>
        <dbReference type="Rhea" id="RHEA-COMP:17340"/>
        <dbReference type="ChEBI" id="CHEBI:33019"/>
        <dbReference type="ChEBI" id="CHEBI:61560"/>
        <dbReference type="ChEBI" id="CHEBI:173112"/>
        <dbReference type="EC" id="2.7.7.7"/>
    </reaction>
</comment>
<name>A0AAW1N4B2_POPJA</name>
<comment type="similarity">
    <text evidence="23">Belongs to the DNA polymerase type-X family.</text>
</comment>
<dbReference type="InterPro" id="IPR003583">
    <property type="entry name" value="Hlx-hairpin-Hlx_DNA-bd_motif"/>
</dbReference>
<dbReference type="InterPro" id="IPR018944">
    <property type="entry name" value="DNA_pol_lambd_fingers_domain"/>
</dbReference>
<dbReference type="InterPro" id="IPR028207">
    <property type="entry name" value="DNA_pol_B_palm_palm"/>
</dbReference>
<dbReference type="GO" id="GO:0046872">
    <property type="term" value="F:metal ion binding"/>
    <property type="evidence" value="ECO:0007669"/>
    <property type="project" value="UniProtKB-UniRule"/>
</dbReference>
<dbReference type="PROSITE" id="PS00522">
    <property type="entry name" value="DNA_POLYMERASE_X"/>
    <property type="match status" value="1"/>
</dbReference>
<evidence type="ECO:0000256" key="21">
    <source>
        <dbReference type="ARBA" id="ARBA00049244"/>
    </source>
</evidence>
<evidence type="ECO:0000256" key="15">
    <source>
        <dbReference type="ARBA" id="ARBA00023204"/>
    </source>
</evidence>
<dbReference type="SMART" id="SM00483">
    <property type="entry name" value="POLXc"/>
    <property type="match status" value="1"/>
</dbReference>
<keyword evidence="10" id="KW-0460">Magnesium</keyword>
<dbReference type="PRINTS" id="PR00869">
    <property type="entry name" value="DNAPOLX"/>
</dbReference>
<keyword evidence="23" id="KW-0808">Transferase</keyword>
<dbReference type="SUPFAM" id="SSF81585">
    <property type="entry name" value="PsbU/PolX domain-like"/>
    <property type="match status" value="1"/>
</dbReference>
<proteinExistence type="inferred from homology"/>
<keyword evidence="14" id="KW-0238">DNA-binding</keyword>
<keyword evidence="16" id="KW-0456">Lyase</keyword>
<dbReference type="InterPro" id="IPR019843">
    <property type="entry name" value="DNA_pol-X_BS"/>
</dbReference>
<keyword evidence="27" id="KW-1185">Reference proteome</keyword>
<organism evidence="26 27">
    <name type="scientific">Popillia japonica</name>
    <name type="common">Japanese beetle</name>
    <dbReference type="NCBI Taxonomy" id="7064"/>
    <lineage>
        <taxon>Eukaryota</taxon>
        <taxon>Metazoa</taxon>
        <taxon>Ecdysozoa</taxon>
        <taxon>Arthropoda</taxon>
        <taxon>Hexapoda</taxon>
        <taxon>Insecta</taxon>
        <taxon>Pterygota</taxon>
        <taxon>Neoptera</taxon>
        <taxon>Endopterygota</taxon>
        <taxon>Coleoptera</taxon>
        <taxon>Polyphaga</taxon>
        <taxon>Scarabaeiformia</taxon>
        <taxon>Scarabaeidae</taxon>
        <taxon>Rutelinae</taxon>
        <taxon>Popillia</taxon>
    </lineage>
</organism>
<dbReference type="GO" id="GO:0006303">
    <property type="term" value="P:double-strand break repair via nonhomologous end joining"/>
    <property type="evidence" value="ECO:0007669"/>
    <property type="project" value="TreeGrafter"/>
</dbReference>
<dbReference type="SUPFAM" id="SSF47802">
    <property type="entry name" value="DNA polymerase beta, N-terminal domain-like"/>
    <property type="match status" value="1"/>
</dbReference>
<dbReference type="Pfam" id="PF14792">
    <property type="entry name" value="DNA_pol_B_palm"/>
    <property type="match status" value="1"/>
</dbReference>